<dbReference type="EMBL" id="WOWR01000005">
    <property type="protein sequence ID" value="KAF0255758.1"/>
    <property type="molecule type" value="Genomic_DNA"/>
</dbReference>
<evidence type="ECO:0000313" key="2">
    <source>
        <dbReference type="Proteomes" id="UP000442695"/>
    </source>
</evidence>
<gene>
    <name evidence="1" type="ORF">GN299_06615</name>
</gene>
<comment type="caution">
    <text evidence="1">The sequence shown here is derived from an EMBL/GenBank/DDBJ whole genome shotgun (WGS) entry which is preliminary data.</text>
</comment>
<dbReference type="Proteomes" id="UP000442695">
    <property type="component" value="Unassembled WGS sequence"/>
</dbReference>
<dbReference type="AlphaFoldDB" id="A0A7V8EJ30"/>
<accession>A0A7V8EJ30</accession>
<name>A0A7V8EJ30_PSEPU</name>
<dbReference type="RefSeq" id="WP_156858652.1">
    <property type="nucleotide sequence ID" value="NZ_WOWR01000005.1"/>
</dbReference>
<evidence type="ECO:0000313" key="1">
    <source>
        <dbReference type="EMBL" id="KAF0255758.1"/>
    </source>
</evidence>
<reference evidence="1 2" key="1">
    <citation type="submission" date="2019-12" db="EMBL/GenBank/DDBJ databases">
        <authorList>
            <person name="Woiski C."/>
        </authorList>
    </citation>
    <scope>NUCLEOTIDE SEQUENCE [LARGE SCALE GENOMIC DNA]</scope>
    <source>
        <strain evidence="1 2">BOE100</strain>
    </source>
</reference>
<organism evidence="1 2">
    <name type="scientific">Pseudomonas putida</name>
    <name type="common">Arthrobacter siderocapsulatus</name>
    <dbReference type="NCBI Taxonomy" id="303"/>
    <lineage>
        <taxon>Bacteria</taxon>
        <taxon>Pseudomonadati</taxon>
        <taxon>Pseudomonadota</taxon>
        <taxon>Gammaproteobacteria</taxon>
        <taxon>Pseudomonadales</taxon>
        <taxon>Pseudomonadaceae</taxon>
        <taxon>Pseudomonas</taxon>
    </lineage>
</organism>
<proteinExistence type="predicted"/>
<protein>
    <submittedName>
        <fullName evidence="1">Uncharacterized protein</fullName>
    </submittedName>
</protein>
<sequence length="72" mass="7927">MSHFKGLVQLAPCPKCGKKVGWFEKLICKYDQHYGAGGESEGTTDFVRVRGGERRFCMSCNADITTLIGVPT</sequence>